<dbReference type="RefSeq" id="WP_397082999.1">
    <property type="nucleotide sequence ID" value="NZ_JBITGY010000005.1"/>
</dbReference>
<dbReference type="EMBL" id="JBITGY010000005">
    <property type="protein sequence ID" value="MFI6499588.1"/>
    <property type="molecule type" value="Genomic_DNA"/>
</dbReference>
<dbReference type="SUPFAM" id="SSF48264">
    <property type="entry name" value="Cytochrome P450"/>
    <property type="match status" value="1"/>
</dbReference>
<evidence type="ECO:0000256" key="2">
    <source>
        <dbReference type="RuleBase" id="RU000461"/>
    </source>
</evidence>
<comment type="caution">
    <text evidence="3">The sequence shown here is derived from an EMBL/GenBank/DDBJ whole genome shotgun (WGS) entry which is preliminary data.</text>
</comment>
<sequence>MINRVFDQEYLRDPHAVYARLRREQPVALTVTSQGVRVWLVTRYEDVKAVLADPRMSKDFTGNPHVMKANEIEGGDSSGAAAVVPDNMLFNDPPDHARLRRLVLAAFTAGRVRALRPRIEELSRGLLDGLGGEFDLMKEYAVPLPAMVVGELLGIPEPDWPKVIDWSGTTIEGSAHDPAEVVAAARATIAYLGDLCAAKREKPGDDLVSALVHAHDQEGRMTMEELVSTTWLLLVAGHETTVHLIANGMRALLRRPDQMALLRADPALVPQAVEEFLRFDGPLSTSTYRFTTEPVTIGETDLPAGALVLVSLLSANRDAAQYERPDDLDVSRRAGQHLAFGHGIHYCLGASLARTEGEIAFTHLLTRLPGLEAAGETRWRPGMLMHGLTGLPVRVTSG</sequence>
<dbReference type="PROSITE" id="PS00086">
    <property type="entry name" value="CYTOCHROME_P450"/>
    <property type="match status" value="1"/>
</dbReference>
<keyword evidence="2" id="KW-0503">Monooxygenase</keyword>
<dbReference type="InterPro" id="IPR001128">
    <property type="entry name" value="Cyt_P450"/>
</dbReference>
<dbReference type="PANTHER" id="PTHR46696">
    <property type="entry name" value="P450, PUTATIVE (EUROFUNG)-RELATED"/>
    <property type="match status" value="1"/>
</dbReference>
<evidence type="ECO:0000313" key="4">
    <source>
        <dbReference type="Proteomes" id="UP001612741"/>
    </source>
</evidence>
<dbReference type="CDD" id="cd11029">
    <property type="entry name" value="CYP107-like"/>
    <property type="match status" value="1"/>
</dbReference>
<keyword evidence="2" id="KW-0408">Iron</keyword>
<dbReference type="PRINTS" id="PR00359">
    <property type="entry name" value="BP450"/>
</dbReference>
<organism evidence="3 4">
    <name type="scientific">Nonomuraea typhae</name>
    <dbReference type="NCBI Taxonomy" id="2603600"/>
    <lineage>
        <taxon>Bacteria</taxon>
        <taxon>Bacillati</taxon>
        <taxon>Actinomycetota</taxon>
        <taxon>Actinomycetes</taxon>
        <taxon>Streptosporangiales</taxon>
        <taxon>Streptosporangiaceae</taxon>
        <taxon>Nonomuraea</taxon>
    </lineage>
</organism>
<dbReference type="PANTHER" id="PTHR46696:SF1">
    <property type="entry name" value="CYTOCHROME P450 YJIB-RELATED"/>
    <property type="match status" value="1"/>
</dbReference>
<comment type="similarity">
    <text evidence="1 2">Belongs to the cytochrome P450 family.</text>
</comment>
<dbReference type="InterPro" id="IPR002397">
    <property type="entry name" value="Cyt_P450_B"/>
</dbReference>
<dbReference type="InterPro" id="IPR036396">
    <property type="entry name" value="Cyt_P450_sf"/>
</dbReference>
<proteinExistence type="inferred from homology"/>
<dbReference type="InterPro" id="IPR017972">
    <property type="entry name" value="Cyt_P450_CS"/>
</dbReference>
<protein>
    <submittedName>
        <fullName evidence="3">Cytochrome P450</fullName>
    </submittedName>
</protein>
<keyword evidence="2" id="KW-0560">Oxidoreductase</keyword>
<keyword evidence="2" id="KW-0349">Heme</keyword>
<gene>
    <name evidence="3" type="ORF">ACIBG2_19530</name>
</gene>
<evidence type="ECO:0000313" key="3">
    <source>
        <dbReference type="EMBL" id="MFI6499588.1"/>
    </source>
</evidence>
<keyword evidence="4" id="KW-1185">Reference proteome</keyword>
<evidence type="ECO:0000256" key="1">
    <source>
        <dbReference type="ARBA" id="ARBA00010617"/>
    </source>
</evidence>
<keyword evidence="2" id="KW-0479">Metal-binding</keyword>
<reference evidence="3 4" key="1">
    <citation type="submission" date="2024-10" db="EMBL/GenBank/DDBJ databases">
        <title>The Natural Products Discovery Center: Release of the First 8490 Sequenced Strains for Exploring Actinobacteria Biosynthetic Diversity.</title>
        <authorList>
            <person name="Kalkreuter E."/>
            <person name="Kautsar S.A."/>
            <person name="Yang D."/>
            <person name="Bader C.D."/>
            <person name="Teijaro C.N."/>
            <person name="Fluegel L."/>
            <person name="Davis C.M."/>
            <person name="Simpson J.R."/>
            <person name="Lauterbach L."/>
            <person name="Steele A.D."/>
            <person name="Gui C."/>
            <person name="Meng S."/>
            <person name="Li G."/>
            <person name="Viehrig K."/>
            <person name="Ye F."/>
            <person name="Su P."/>
            <person name="Kiefer A.F."/>
            <person name="Nichols A."/>
            <person name="Cepeda A.J."/>
            <person name="Yan W."/>
            <person name="Fan B."/>
            <person name="Jiang Y."/>
            <person name="Adhikari A."/>
            <person name="Zheng C.-J."/>
            <person name="Schuster L."/>
            <person name="Cowan T.M."/>
            <person name="Smanski M.J."/>
            <person name="Chevrette M.G."/>
            <person name="De Carvalho L.P.S."/>
            <person name="Shen B."/>
        </authorList>
    </citation>
    <scope>NUCLEOTIDE SEQUENCE [LARGE SCALE GENOMIC DNA]</scope>
    <source>
        <strain evidence="3 4">NPDC050545</strain>
    </source>
</reference>
<dbReference type="Proteomes" id="UP001612741">
    <property type="component" value="Unassembled WGS sequence"/>
</dbReference>
<name>A0ABW7YUR8_9ACTN</name>
<accession>A0ABW7YUR8</accession>
<dbReference type="Gene3D" id="1.10.630.10">
    <property type="entry name" value="Cytochrome P450"/>
    <property type="match status" value="1"/>
</dbReference>
<dbReference type="Pfam" id="PF00067">
    <property type="entry name" value="p450"/>
    <property type="match status" value="1"/>
</dbReference>